<feature type="domain" description="Amidohydrolase-related" evidence="2">
    <location>
        <begin position="1"/>
        <end position="99"/>
    </location>
</feature>
<evidence type="ECO:0000256" key="1">
    <source>
        <dbReference type="ARBA" id="ARBA00022801"/>
    </source>
</evidence>
<comment type="caution">
    <text evidence="3">The sequence shown here is derived from an EMBL/GenBank/DDBJ whole genome shotgun (WGS) entry which is preliminary data.</text>
</comment>
<dbReference type="EMBL" id="QXFX01000075">
    <property type="protein sequence ID" value="KAE9133849.1"/>
    <property type="molecule type" value="Genomic_DNA"/>
</dbReference>
<dbReference type="AlphaFoldDB" id="A0A6G0LXD3"/>
<dbReference type="SUPFAM" id="SSF51338">
    <property type="entry name" value="Composite domain of metallo-dependent hydrolases"/>
    <property type="match status" value="1"/>
</dbReference>
<dbReference type="InterPro" id="IPR050287">
    <property type="entry name" value="MTA/SAH_deaminase"/>
</dbReference>
<dbReference type="Gene3D" id="2.30.40.10">
    <property type="entry name" value="Urease, subunit C, domain 1"/>
    <property type="match status" value="1"/>
</dbReference>
<evidence type="ECO:0000313" key="4">
    <source>
        <dbReference type="Proteomes" id="UP000488956"/>
    </source>
</evidence>
<reference evidence="3 4" key="1">
    <citation type="submission" date="2018-09" db="EMBL/GenBank/DDBJ databases">
        <title>Genomic investigation of the strawberry pathogen Phytophthora fragariae indicates pathogenicity is determined by transcriptional variation in three key races.</title>
        <authorList>
            <person name="Adams T.M."/>
            <person name="Armitage A.D."/>
            <person name="Sobczyk M.K."/>
            <person name="Bates H.J."/>
            <person name="Dunwell J.M."/>
            <person name="Nellist C.F."/>
            <person name="Harrison R.J."/>
        </authorList>
    </citation>
    <scope>NUCLEOTIDE SEQUENCE [LARGE SCALE GENOMIC DNA]</scope>
    <source>
        <strain evidence="3 4">ONT-3</strain>
    </source>
</reference>
<dbReference type="InterPro" id="IPR011059">
    <property type="entry name" value="Metal-dep_hydrolase_composite"/>
</dbReference>
<protein>
    <recommendedName>
        <fullName evidence="2">Amidohydrolase-related domain-containing protein</fullName>
    </recommendedName>
</protein>
<dbReference type="Pfam" id="PF01979">
    <property type="entry name" value="Amidohydro_1"/>
    <property type="match status" value="1"/>
</dbReference>
<organism evidence="3 4">
    <name type="scientific">Phytophthora fragariae</name>
    <dbReference type="NCBI Taxonomy" id="53985"/>
    <lineage>
        <taxon>Eukaryota</taxon>
        <taxon>Sar</taxon>
        <taxon>Stramenopiles</taxon>
        <taxon>Oomycota</taxon>
        <taxon>Peronosporomycetes</taxon>
        <taxon>Peronosporales</taxon>
        <taxon>Peronosporaceae</taxon>
        <taxon>Phytophthora</taxon>
    </lineage>
</organism>
<gene>
    <name evidence="3" type="ORF">PF010_g2651</name>
</gene>
<accession>A0A6G0LXD3</accession>
<dbReference type="Gene3D" id="3.20.20.140">
    <property type="entry name" value="Metal-dependent hydrolases"/>
    <property type="match status" value="1"/>
</dbReference>
<dbReference type="Proteomes" id="UP000488956">
    <property type="component" value="Unassembled WGS sequence"/>
</dbReference>
<dbReference type="InterPro" id="IPR006680">
    <property type="entry name" value="Amidohydro-rel"/>
</dbReference>
<name>A0A6G0LXD3_9STRA</name>
<sequence length="144" mass="16533">MMEEMKYVPLLQKVRQYDARVMKAEKVLRMATIDGAKALGLDREIGSIEIGKKADLITVDFRKLHLTPVLTQSYNNIVSNLVYSAQGSEVRNVMVDGKLLMDNRKLTTVDEEEVIREGQLAAEQLLERREVYIPKEYRFQGETV</sequence>
<dbReference type="PANTHER" id="PTHR43794:SF11">
    <property type="entry name" value="AMIDOHYDROLASE-RELATED DOMAIN-CONTAINING PROTEIN"/>
    <property type="match status" value="1"/>
</dbReference>
<evidence type="ECO:0000313" key="3">
    <source>
        <dbReference type="EMBL" id="KAE9133849.1"/>
    </source>
</evidence>
<keyword evidence="1" id="KW-0378">Hydrolase</keyword>
<proteinExistence type="predicted"/>
<evidence type="ECO:0000259" key="2">
    <source>
        <dbReference type="Pfam" id="PF01979"/>
    </source>
</evidence>
<dbReference type="GO" id="GO:0016810">
    <property type="term" value="F:hydrolase activity, acting on carbon-nitrogen (but not peptide) bonds"/>
    <property type="evidence" value="ECO:0007669"/>
    <property type="project" value="InterPro"/>
</dbReference>
<dbReference type="PANTHER" id="PTHR43794">
    <property type="entry name" value="AMINOHYDROLASE SSNA-RELATED"/>
    <property type="match status" value="1"/>
</dbReference>